<comment type="caution">
    <text evidence="8">The sequence shown here is derived from an EMBL/GenBank/DDBJ whole genome shotgun (WGS) entry which is preliminary data.</text>
</comment>
<evidence type="ECO:0000256" key="2">
    <source>
        <dbReference type="ARBA" id="ARBA00009130"/>
    </source>
</evidence>
<dbReference type="InterPro" id="IPR036873">
    <property type="entry name" value="Rhodanese-like_dom_sf"/>
</dbReference>
<keyword evidence="5" id="KW-0560">Oxidoreductase</keyword>
<dbReference type="Proteomes" id="UP001210925">
    <property type="component" value="Unassembled WGS sequence"/>
</dbReference>
<proteinExistence type="inferred from homology"/>
<dbReference type="GO" id="GO:0016491">
    <property type="term" value="F:oxidoreductase activity"/>
    <property type="evidence" value="ECO:0007669"/>
    <property type="project" value="UniProtKB-KW"/>
</dbReference>
<dbReference type="AlphaFoldDB" id="A0AAD5UJL3"/>
<feature type="domain" description="Rhodanese" evidence="7">
    <location>
        <begin position="467"/>
        <end position="554"/>
    </location>
</feature>
<dbReference type="Pfam" id="PF07992">
    <property type="entry name" value="Pyr_redox_2"/>
    <property type="match status" value="1"/>
</dbReference>
<dbReference type="InterPro" id="IPR001763">
    <property type="entry name" value="Rhodanese-like_dom"/>
</dbReference>
<dbReference type="InterPro" id="IPR016156">
    <property type="entry name" value="FAD/NAD-linked_Rdtase_dimer_sf"/>
</dbReference>
<name>A0AAD5UJL3_9FUNG</name>
<dbReference type="InterPro" id="IPR023753">
    <property type="entry name" value="FAD/NAD-binding_dom"/>
</dbReference>
<dbReference type="Gene3D" id="3.50.50.60">
    <property type="entry name" value="FAD/NAD(P)-binding domain"/>
    <property type="match status" value="2"/>
</dbReference>
<evidence type="ECO:0000256" key="1">
    <source>
        <dbReference type="ARBA" id="ARBA00001974"/>
    </source>
</evidence>
<comment type="similarity">
    <text evidence="2">Belongs to the class-III pyridine nucleotide-disulfide oxidoreductase family.</text>
</comment>
<dbReference type="InterPro" id="IPR004099">
    <property type="entry name" value="Pyr_nucl-diS_OxRdtase_dimer"/>
</dbReference>
<dbReference type="Pfam" id="PF02852">
    <property type="entry name" value="Pyr_redox_dim"/>
    <property type="match status" value="1"/>
</dbReference>
<keyword evidence="4" id="KW-0274">FAD</keyword>
<dbReference type="PROSITE" id="PS50206">
    <property type="entry name" value="RHODANESE_3"/>
    <property type="match status" value="1"/>
</dbReference>
<dbReference type="InterPro" id="IPR050260">
    <property type="entry name" value="FAD-bd_OxRdtase"/>
</dbReference>
<dbReference type="InterPro" id="IPR036188">
    <property type="entry name" value="FAD/NAD-bd_sf"/>
</dbReference>
<evidence type="ECO:0000313" key="8">
    <source>
        <dbReference type="EMBL" id="KAJ3260006.1"/>
    </source>
</evidence>
<evidence type="ECO:0000256" key="3">
    <source>
        <dbReference type="ARBA" id="ARBA00022630"/>
    </source>
</evidence>
<dbReference type="PANTHER" id="PTHR43429:SF1">
    <property type="entry name" value="NAD(P)H SULFUR OXIDOREDUCTASE (COA-DEPENDENT)"/>
    <property type="match status" value="1"/>
</dbReference>
<dbReference type="SMART" id="SM00450">
    <property type="entry name" value="RHOD"/>
    <property type="match status" value="1"/>
</dbReference>
<evidence type="ECO:0000256" key="4">
    <source>
        <dbReference type="ARBA" id="ARBA00022827"/>
    </source>
</evidence>
<reference evidence="8" key="1">
    <citation type="submission" date="2020-05" db="EMBL/GenBank/DDBJ databases">
        <title>Phylogenomic resolution of chytrid fungi.</title>
        <authorList>
            <person name="Stajich J.E."/>
            <person name="Amses K."/>
            <person name="Simmons R."/>
            <person name="Seto K."/>
            <person name="Myers J."/>
            <person name="Bonds A."/>
            <person name="Quandt C.A."/>
            <person name="Barry K."/>
            <person name="Liu P."/>
            <person name="Grigoriev I."/>
            <person name="Longcore J.E."/>
            <person name="James T.Y."/>
        </authorList>
    </citation>
    <scope>NUCLEOTIDE SEQUENCE</scope>
    <source>
        <strain evidence="8">PLAUS21</strain>
    </source>
</reference>
<protein>
    <recommendedName>
        <fullName evidence="7">Rhodanese domain-containing protein</fullName>
    </recommendedName>
</protein>
<dbReference type="SUPFAM" id="SSF55424">
    <property type="entry name" value="FAD/NAD-linked reductases, dimerisation (C-terminal) domain"/>
    <property type="match status" value="1"/>
</dbReference>
<dbReference type="SUPFAM" id="SSF52821">
    <property type="entry name" value="Rhodanese/Cell cycle control phosphatase"/>
    <property type="match status" value="1"/>
</dbReference>
<keyword evidence="3" id="KW-0285">Flavoprotein</keyword>
<keyword evidence="6" id="KW-0676">Redox-active center</keyword>
<gene>
    <name evidence="8" type="ORF">HK103_001516</name>
</gene>
<evidence type="ECO:0000256" key="5">
    <source>
        <dbReference type="ARBA" id="ARBA00023002"/>
    </source>
</evidence>
<dbReference type="EMBL" id="JADGKB010000014">
    <property type="protein sequence ID" value="KAJ3260006.1"/>
    <property type="molecule type" value="Genomic_DNA"/>
</dbReference>
<evidence type="ECO:0000259" key="7">
    <source>
        <dbReference type="PROSITE" id="PS50206"/>
    </source>
</evidence>
<keyword evidence="9" id="KW-1185">Reference proteome</keyword>
<dbReference type="PRINTS" id="PR00368">
    <property type="entry name" value="FADPNR"/>
</dbReference>
<dbReference type="Pfam" id="PF00581">
    <property type="entry name" value="Rhodanese"/>
    <property type="match status" value="1"/>
</dbReference>
<evidence type="ECO:0000313" key="9">
    <source>
        <dbReference type="Proteomes" id="UP001210925"/>
    </source>
</evidence>
<comment type="cofactor">
    <cofactor evidence="1">
        <name>FAD</name>
        <dbReference type="ChEBI" id="CHEBI:57692"/>
    </cofactor>
</comment>
<dbReference type="PRINTS" id="PR00411">
    <property type="entry name" value="PNDRDTASEI"/>
</dbReference>
<evidence type="ECO:0000256" key="6">
    <source>
        <dbReference type="ARBA" id="ARBA00023284"/>
    </source>
</evidence>
<dbReference type="SUPFAM" id="SSF51905">
    <property type="entry name" value="FAD/NAD(P)-binding domain"/>
    <property type="match status" value="1"/>
</dbReference>
<sequence>MSKSIKIVIVGGVAGGATAAARLRRMNELANIKVFEKGEHVSYANCGLPYYIGNTITNQKDLLLASPELFRNRFNVTVKTKHEVKEIKRDSKFVVVKDLEKGTEIKEDYDYLVLATGAHPIKPDLHGINSEGIFTLRNVKDSDIIKTYVAEHQVKKVAIVGGGFIGLELAESLVHRGIGVEIIERLDQVMAPFDAEMVEEIHKELSRNGVKVNFKTSVTAFEKQSDGSLDVKTDSNSKINADMVILAIGVRPDIDMIKAAGIELGSLGGIKTNERMQTSDPYIYAVGDSVETKDFVTGKNVIIPLANPANRQARVAADNIANPKTSTKYRGVQGTAICKVFDYTVAMTGNSEKALKRNNIQYEKVYLHPFNHVSYYPGAHKISLKVLFDPKSGKIFGAQACGVDGVDKRIDVISMAIQGGMTMGDLEEVELCYSPQYGSAKDPINVAGMIASNMLRGDQPLTHWSADEKREQLIDVRSPEEHSAFHVPNSKNIPLPELRNRLSEIRKDLPVYVYCAVGQRGYYATRILRLNGYDARNISGGVTTYKSVNPVADLKNKF</sequence>
<organism evidence="8 9">
    <name type="scientific">Boothiomyces macroporosus</name>
    <dbReference type="NCBI Taxonomy" id="261099"/>
    <lineage>
        <taxon>Eukaryota</taxon>
        <taxon>Fungi</taxon>
        <taxon>Fungi incertae sedis</taxon>
        <taxon>Chytridiomycota</taxon>
        <taxon>Chytridiomycota incertae sedis</taxon>
        <taxon>Chytridiomycetes</taxon>
        <taxon>Rhizophydiales</taxon>
        <taxon>Terramycetaceae</taxon>
        <taxon>Boothiomyces</taxon>
    </lineage>
</organism>
<dbReference type="Gene3D" id="3.40.250.10">
    <property type="entry name" value="Rhodanese-like domain"/>
    <property type="match status" value="1"/>
</dbReference>
<dbReference type="PANTHER" id="PTHR43429">
    <property type="entry name" value="PYRIDINE NUCLEOTIDE-DISULFIDE OXIDOREDUCTASE DOMAIN-CONTAINING"/>
    <property type="match status" value="1"/>
</dbReference>
<accession>A0AAD5UJL3</accession>